<organism evidence="7 8">
    <name type="scientific">Seminavis robusta</name>
    <dbReference type="NCBI Taxonomy" id="568900"/>
    <lineage>
        <taxon>Eukaryota</taxon>
        <taxon>Sar</taxon>
        <taxon>Stramenopiles</taxon>
        <taxon>Ochrophyta</taxon>
        <taxon>Bacillariophyta</taxon>
        <taxon>Bacillariophyceae</taxon>
        <taxon>Bacillariophycidae</taxon>
        <taxon>Naviculales</taxon>
        <taxon>Naviculaceae</taxon>
        <taxon>Seminavis</taxon>
    </lineage>
</organism>
<evidence type="ECO:0000256" key="3">
    <source>
        <dbReference type="ARBA" id="ARBA00022782"/>
    </source>
</evidence>
<comment type="function">
    <text evidence="1">JanA and janB regulate somatic sex differentiation.</text>
</comment>
<dbReference type="GO" id="GO:0030154">
    <property type="term" value="P:cell differentiation"/>
    <property type="evidence" value="ECO:0007669"/>
    <property type="project" value="UniProtKB-KW"/>
</dbReference>
<keyword evidence="4" id="KW-0726">Sexual differentiation</keyword>
<dbReference type="PANTHER" id="PTHR12258">
    <property type="entry name" value="JANUS-A/JANUS-B"/>
    <property type="match status" value="1"/>
</dbReference>
<name>A0A9N8DQI4_9STRA</name>
<dbReference type="InterPro" id="IPR007702">
    <property type="entry name" value="Janus"/>
</dbReference>
<evidence type="ECO:0000313" key="7">
    <source>
        <dbReference type="EMBL" id="CAB9507273.1"/>
    </source>
</evidence>
<comment type="similarity">
    <text evidence="2">Belongs to the janus family.</text>
</comment>
<evidence type="ECO:0000256" key="1">
    <source>
        <dbReference type="ARBA" id="ARBA00002508"/>
    </source>
</evidence>
<keyword evidence="3" id="KW-0221">Differentiation</keyword>
<dbReference type="AlphaFoldDB" id="A0A9N8DQI4"/>
<dbReference type="PANTHER" id="PTHR12258:SF5">
    <property type="entry name" value="BCDNA.GH02250-RELATED"/>
    <property type="match status" value="1"/>
</dbReference>
<proteinExistence type="inferred from homology"/>
<dbReference type="OrthoDB" id="10249612at2759"/>
<evidence type="ECO:0000256" key="4">
    <source>
        <dbReference type="ARBA" id="ARBA00022928"/>
    </source>
</evidence>
<feature type="active site" description="Proton acceptor" evidence="5">
    <location>
        <position position="76"/>
    </location>
</feature>
<reference evidence="7" key="1">
    <citation type="submission" date="2020-06" db="EMBL/GenBank/DDBJ databases">
        <authorList>
            <consortium name="Plant Systems Biology data submission"/>
        </authorList>
    </citation>
    <scope>NUCLEOTIDE SEQUENCE</scope>
    <source>
        <strain evidence="7">D6</strain>
    </source>
</reference>
<evidence type="ECO:0000313" key="8">
    <source>
        <dbReference type="Proteomes" id="UP001153069"/>
    </source>
</evidence>
<dbReference type="Gene3D" id="3.50.20.20">
    <property type="entry name" value="Janus/Ocnus"/>
    <property type="match status" value="1"/>
</dbReference>
<dbReference type="EMBL" id="CAICTM010000298">
    <property type="protein sequence ID" value="CAB9507273.1"/>
    <property type="molecule type" value="Genomic_DNA"/>
</dbReference>
<dbReference type="GO" id="GO:0101006">
    <property type="term" value="F:protein histidine phosphatase activity"/>
    <property type="evidence" value="ECO:0007669"/>
    <property type="project" value="TreeGrafter"/>
</dbReference>
<keyword evidence="8" id="KW-1185">Reference proteome</keyword>
<evidence type="ECO:0000256" key="6">
    <source>
        <dbReference type="PIRSR" id="PIRSR607702-2"/>
    </source>
</evidence>
<evidence type="ECO:0000256" key="5">
    <source>
        <dbReference type="PIRSR" id="PIRSR607702-1"/>
    </source>
</evidence>
<comment type="caution">
    <text evidence="7">The sequence shown here is derived from an EMBL/GenBank/DDBJ whole genome shotgun (WGS) entry which is preliminary data.</text>
</comment>
<feature type="binding site" evidence="6">
    <location>
        <position position="49"/>
    </location>
    <ligand>
        <name>substrate</name>
    </ligand>
</feature>
<dbReference type="Pfam" id="PF05005">
    <property type="entry name" value="Ocnus"/>
    <property type="match status" value="1"/>
</dbReference>
<dbReference type="GO" id="GO:0007548">
    <property type="term" value="P:sex differentiation"/>
    <property type="evidence" value="ECO:0007669"/>
    <property type="project" value="UniProtKB-KW"/>
</dbReference>
<sequence length="151" mass="16445">MYTTNEEDQRKAAALKARLAEQSATCDGNAGSDPTSSVPAVSMDEGAHKYVLIKASRPKSTEPEYFVVSSRFANYHQDAAEPMVESLERGGYGEIDVTGGGRINLDTSGKKISIYGFSYGFGLADHSISKRVVQADPRYKDFEIDTSNEGY</sequence>
<evidence type="ECO:0000256" key="2">
    <source>
        <dbReference type="ARBA" id="ARBA00010971"/>
    </source>
</evidence>
<protein>
    <submittedName>
        <fullName evidence="7">14 kDa phosphohistidine phosphatase</fullName>
    </submittedName>
</protein>
<dbReference type="Proteomes" id="UP001153069">
    <property type="component" value="Unassembled WGS sequence"/>
</dbReference>
<dbReference type="SUPFAM" id="SSF143724">
    <property type="entry name" value="PHP14-like"/>
    <property type="match status" value="1"/>
</dbReference>
<gene>
    <name evidence="7" type="ORF">SEMRO_299_G111500.1</name>
</gene>
<dbReference type="InterPro" id="IPR038596">
    <property type="entry name" value="Janus_sf"/>
</dbReference>
<accession>A0A9N8DQI4</accession>
<dbReference type="GO" id="GO:0005829">
    <property type="term" value="C:cytosol"/>
    <property type="evidence" value="ECO:0007669"/>
    <property type="project" value="TreeGrafter"/>
</dbReference>